<dbReference type="PANTHER" id="PTHR36302">
    <property type="entry name" value="BLR7088 PROTEIN"/>
    <property type="match status" value="1"/>
</dbReference>
<evidence type="ECO:0000313" key="3">
    <source>
        <dbReference type="Proteomes" id="UP000016743"/>
    </source>
</evidence>
<evidence type="ECO:0000256" key="1">
    <source>
        <dbReference type="SAM" id="SignalP"/>
    </source>
</evidence>
<dbReference type="Proteomes" id="UP000016743">
    <property type="component" value="Chromosome"/>
</dbReference>
<feature type="signal peptide" evidence="1">
    <location>
        <begin position="1"/>
        <end position="31"/>
    </location>
</feature>
<dbReference type="PANTHER" id="PTHR36302:SF1">
    <property type="entry name" value="COPPER CHAPERONE PCU(A)C"/>
    <property type="match status" value="1"/>
</dbReference>
<dbReference type="OrthoDB" id="9796962at2"/>
<accession>U3P495</accession>
<dbReference type="PROSITE" id="PS51257">
    <property type="entry name" value="PROKAR_LIPOPROTEIN"/>
    <property type="match status" value="1"/>
</dbReference>
<dbReference type="InterPro" id="IPR007410">
    <property type="entry name" value="LpqE-like"/>
</dbReference>
<sequence length="166" mass="16859">MTKTTRLLRATTVAAILLGLTGCAVHLPASAQTPAKQADGVQVSRAWAKAADSGMTAAFGDVKNTGSGTVIVVGASSSTASSLQLHETVTKNGAETMQEAKSGFRIPAGSTLHLAPGGSHIMLMGLKAPLKAGQEISVTLRFSDGSTSCVAILVKDFSGANENYKG</sequence>
<dbReference type="Gene3D" id="2.60.40.1890">
    <property type="entry name" value="PCu(A)C copper chaperone"/>
    <property type="match status" value="1"/>
</dbReference>
<dbReference type="InterPro" id="IPR058248">
    <property type="entry name" value="Lxx211020-like"/>
</dbReference>
<dbReference type="PATRIC" id="fig|1389489.3.peg.343"/>
<keyword evidence="3" id="KW-1185">Reference proteome</keyword>
<dbReference type="HOGENOM" id="CLU_100939_0_0_11"/>
<dbReference type="EMBL" id="CP006734">
    <property type="protein sequence ID" value="AGW40576.1"/>
    <property type="molecule type" value="Genomic_DNA"/>
</dbReference>
<dbReference type="Pfam" id="PF04314">
    <property type="entry name" value="PCuAC"/>
    <property type="match status" value="1"/>
</dbReference>
<protein>
    <recommendedName>
        <fullName evidence="4">Copper chaperone PCu(A)C</fullName>
    </recommendedName>
</protein>
<dbReference type="SUPFAM" id="SSF110087">
    <property type="entry name" value="DR1885-like metal-binding protein"/>
    <property type="match status" value="1"/>
</dbReference>
<keyword evidence="1" id="KW-0732">Signal</keyword>
<dbReference type="InterPro" id="IPR036182">
    <property type="entry name" value="PCuAC_sf"/>
</dbReference>
<reference evidence="2 3" key="1">
    <citation type="journal article" date="2013" name="Genome Announc.">
        <title>Complete Genome Sequence of Leifsonia xyli subsp. cynodontis Strain DSM46306, a Gram-Positive Bacterial Pathogen of Grasses.</title>
        <authorList>
            <person name="Monteiro-Vitorello C.B."/>
            <person name="Zerillo M.M."/>
            <person name="Van Sluys M.A."/>
            <person name="Camargo L.E."/>
            <person name="Kitajima J.P."/>
        </authorList>
    </citation>
    <scope>NUCLEOTIDE SEQUENCE [LARGE SCALE GENOMIC DNA]</scope>
    <source>
        <strain evidence="2 3">DSM 46306</strain>
    </source>
</reference>
<feature type="chain" id="PRO_5004646845" description="Copper chaperone PCu(A)C" evidence="1">
    <location>
        <begin position="32"/>
        <end position="166"/>
    </location>
</feature>
<organism evidence="2 3">
    <name type="scientific">Leifsonia xyli subsp. cynodontis DSM 46306</name>
    <dbReference type="NCBI Taxonomy" id="1389489"/>
    <lineage>
        <taxon>Bacteria</taxon>
        <taxon>Bacillati</taxon>
        <taxon>Actinomycetota</taxon>
        <taxon>Actinomycetes</taxon>
        <taxon>Micrococcales</taxon>
        <taxon>Microbacteriaceae</taxon>
        <taxon>Leifsonia</taxon>
    </lineage>
</organism>
<evidence type="ECO:0008006" key="4">
    <source>
        <dbReference type="Google" id="ProtNLM"/>
    </source>
</evidence>
<name>U3P495_LEIXC</name>
<dbReference type="KEGG" id="lxy:O159_03610"/>
<dbReference type="RefSeq" id="WP_021754019.1">
    <property type="nucleotide sequence ID" value="NC_022438.1"/>
</dbReference>
<dbReference type="STRING" id="1389489.O159_03610"/>
<dbReference type="eggNOG" id="COG2847">
    <property type="taxonomic scope" value="Bacteria"/>
</dbReference>
<proteinExistence type="predicted"/>
<dbReference type="AlphaFoldDB" id="U3P495"/>
<gene>
    <name evidence="2" type="ORF">O159_03610</name>
</gene>
<evidence type="ECO:0000313" key="2">
    <source>
        <dbReference type="EMBL" id="AGW40576.1"/>
    </source>
</evidence>